<dbReference type="InterPro" id="IPR036310">
    <property type="entry name" value="Smp-1-like_sf"/>
</dbReference>
<keyword evidence="7" id="KW-0812">Transmembrane</keyword>
<evidence type="ECO:0000256" key="9">
    <source>
        <dbReference type="ARBA" id="ARBA00022741"/>
    </source>
</evidence>
<evidence type="ECO:0000256" key="11">
    <source>
        <dbReference type="ARBA" id="ARBA00022842"/>
    </source>
</evidence>
<evidence type="ECO:0000256" key="20">
    <source>
        <dbReference type="SAM" id="MobiDB-lite"/>
    </source>
</evidence>
<feature type="region of interest" description="Disordered" evidence="20">
    <location>
        <begin position="1229"/>
        <end position="1248"/>
    </location>
</feature>
<dbReference type="GeneID" id="92510503"/>
<evidence type="ECO:0000256" key="2">
    <source>
        <dbReference type="ARBA" id="ARBA00001946"/>
    </source>
</evidence>
<dbReference type="OrthoDB" id="2021138at2759"/>
<keyword evidence="9" id="KW-0547">Nucleotide-binding</keyword>
<dbReference type="GO" id="GO:0035556">
    <property type="term" value="P:intracellular signal transduction"/>
    <property type="evidence" value="ECO:0007669"/>
    <property type="project" value="InterPro"/>
</dbReference>
<feature type="signal peptide" evidence="21">
    <location>
        <begin position="1"/>
        <end position="38"/>
    </location>
</feature>
<comment type="subcellular location">
    <subcellularLocation>
        <location evidence="4">Membrane</location>
        <topology evidence="4">Multi-pass membrane protein</topology>
    </subcellularLocation>
</comment>
<dbReference type="Pfam" id="PF00211">
    <property type="entry name" value="Guanylate_cyc"/>
    <property type="match status" value="1"/>
</dbReference>
<dbReference type="EMBL" id="JAFEUZ010000036">
    <property type="protein sequence ID" value="KAG5464159.1"/>
    <property type="molecule type" value="Genomic_DNA"/>
</dbReference>
<dbReference type="EC" id="4.6.1.1" evidence="6"/>
<comment type="catalytic activity">
    <reaction evidence="1">
        <text>ATP = 3',5'-cyclic AMP + diphosphate</text>
        <dbReference type="Rhea" id="RHEA:15389"/>
        <dbReference type="ChEBI" id="CHEBI:30616"/>
        <dbReference type="ChEBI" id="CHEBI:33019"/>
        <dbReference type="ChEBI" id="CHEBI:58165"/>
        <dbReference type="EC" id="4.6.1.1"/>
    </reaction>
</comment>
<keyword evidence="17" id="KW-0456">Lyase</keyword>
<comment type="similarity">
    <text evidence="5">Belongs to the adenylyl cyclase class-3 family.</text>
</comment>
<dbReference type="InterPro" id="IPR029787">
    <property type="entry name" value="Nucleotide_cyclase"/>
</dbReference>
<keyword evidence="12" id="KW-1133">Transmembrane helix</keyword>
<evidence type="ECO:0000256" key="14">
    <source>
        <dbReference type="ARBA" id="ARBA00023136"/>
    </source>
</evidence>
<dbReference type="GO" id="GO:0016020">
    <property type="term" value="C:membrane"/>
    <property type="evidence" value="ECO:0007669"/>
    <property type="project" value="UniProtKB-SubCell"/>
</dbReference>
<evidence type="ECO:0000256" key="5">
    <source>
        <dbReference type="ARBA" id="ARBA00005381"/>
    </source>
</evidence>
<evidence type="ECO:0000256" key="3">
    <source>
        <dbReference type="ARBA" id="ARBA00002708"/>
    </source>
</evidence>
<keyword evidence="14" id="KW-0472">Membrane</keyword>
<evidence type="ECO:0000256" key="1">
    <source>
        <dbReference type="ARBA" id="ARBA00001593"/>
    </source>
</evidence>
<dbReference type="InterPro" id="IPR050697">
    <property type="entry name" value="Adenylyl/Guanylyl_Cyclase_3/4"/>
</dbReference>
<dbReference type="InterPro" id="IPR028082">
    <property type="entry name" value="Peripla_BP_I"/>
</dbReference>
<evidence type="ECO:0000256" key="4">
    <source>
        <dbReference type="ARBA" id="ARBA00004141"/>
    </source>
</evidence>
<reference evidence="23 24" key="1">
    <citation type="submission" date="2021-03" db="EMBL/GenBank/DDBJ databases">
        <title>Leishmania (Mundinia) martiniquensis Genome sequencing and assembly.</title>
        <authorList>
            <person name="Almutairi H."/>
            <person name="Gatherer D."/>
        </authorList>
    </citation>
    <scope>NUCLEOTIDE SEQUENCE [LARGE SCALE GENOMIC DNA]</scope>
    <source>
        <strain evidence="23">LSCM1</strain>
    </source>
</reference>
<dbReference type="GO" id="GO:0046872">
    <property type="term" value="F:metal ion binding"/>
    <property type="evidence" value="ECO:0007669"/>
    <property type="project" value="UniProtKB-KW"/>
</dbReference>
<dbReference type="Gene3D" id="2.60.40.1180">
    <property type="entry name" value="Golgi alpha-mannosidase II"/>
    <property type="match status" value="1"/>
</dbReference>
<evidence type="ECO:0000313" key="23">
    <source>
        <dbReference type="EMBL" id="KAG5464159.1"/>
    </source>
</evidence>
<accession>A0A836G0Z8</accession>
<dbReference type="FunFam" id="3.30.70.1230:FF:000022">
    <property type="entry name" value="Receptor-type adenylate cyclase GRESAG 4, putative"/>
    <property type="match status" value="1"/>
</dbReference>
<name>A0A836G0Z8_9TRYP</name>
<evidence type="ECO:0000256" key="7">
    <source>
        <dbReference type="ARBA" id="ARBA00022692"/>
    </source>
</evidence>
<dbReference type="InterPro" id="IPR001054">
    <property type="entry name" value="A/G_cyclase"/>
</dbReference>
<dbReference type="InterPro" id="IPR013780">
    <property type="entry name" value="Glyco_hydro_b"/>
</dbReference>
<evidence type="ECO:0000256" key="12">
    <source>
        <dbReference type="ARBA" id="ARBA00022989"/>
    </source>
</evidence>
<gene>
    <name evidence="23" type="ORF">LSCM1_00339</name>
</gene>
<dbReference type="SUPFAM" id="SSF55073">
    <property type="entry name" value="Nucleotide cyclase"/>
    <property type="match status" value="1"/>
</dbReference>
<keyword evidence="15" id="KW-0675">Receptor</keyword>
<dbReference type="Pfam" id="PF25493">
    <property type="entry name" value="Peripla_BP_A-cyclase"/>
    <property type="match status" value="1"/>
</dbReference>
<dbReference type="PANTHER" id="PTHR43081">
    <property type="entry name" value="ADENYLATE CYCLASE, TERMINAL-DIFFERENTIATION SPECIFIC-RELATED"/>
    <property type="match status" value="1"/>
</dbReference>
<evidence type="ECO:0000256" key="8">
    <source>
        <dbReference type="ARBA" id="ARBA00022723"/>
    </source>
</evidence>
<evidence type="ECO:0000256" key="6">
    <source>
        <dbReference type="ARBA" id="ARBA00012201"/>
    </source>
</evidence>
<dbReference type="Proteomes" id="UP000673552">
    <property type="component" value="Chromosome 36"/>
</dbReference>
<dbReference type="PANTHER" id="PTHR43081:SF1">
    <property type="entry name" value="ADENYLATE CYCLASE, TERMINAL-DIFFERENTIATION SPECIFIC"/>
    <property type="match status" value="1"/>
</dbReference>
<evidence type="ECO:0000259" key="22">
    <source>
        <dbReference type="PROSITE" id="PS50125"/>
    </source>
</evidence>
<dbReference type="PROSITE" id="PS50125">
    <property type="entry name" value="GUANYLATE_CYCLASE_2"/>
    <property type="match status" value="1"/>
</dbReference>
<keyword evidence="10" id="KW-0067">ATP-binding</keyword>
<evidence type="ECO:0000313" key="24">
    <source>
        <dbReference type="Proteomes" id="UP000673552"/>
    </source>
</evidence>
<evidence type="ECO:0000256" key="18">
    <source>
        <dbReference type="ARBA" id="ARBA00032597"/>
    </source>
</evidence>
<evidence type="ECO:0000256" key="16">
    <source>
        <dbReference type="ARBA" id="ARBA00023180"/>
    </source>
</evidence>
<dbReference type="KEGG" id="lmat:92510503"/>
<keyword evidence="13" id="KW-0115">cAMP biosynthesis</keyword>
<dbReference type="Pfam" id="PF09149">
    <property type="entry name" value="DUF1935"/>
    <property type="match status" value="1"/>
</dbReference>
<organism evidence="23 24">
    <name type="scientific">Leishmania martiniquensis</name>
    <dbReference type="NCBI Taxonomy" id="1580590"/>
    <lineage>
        <taxon>Eukaryota</taxon>
        <taxon>Discoba</taxon>
        <taxon>Euglenozoa</taxon>
        <taxon>Kinetoplastea</taxon>
        <taxon>Metakinetoplastina</taxon>
        <taxon>Trypanosomatida</taxon>
        <taxon>Trypanosomatidae</taxon>
        <taxon>Leishmaniinae</taxon>
        <taxon>Leishmania</taxon>
    </lineage>
</organism>
<keyword evidence="16" id="KW-0325">Glycoprotein</keyword>
<evidence type="ECO:0000256" key="19">
    <source>
        <dbReference type="ARBA" id="ARBA00032637"/>
    </source>
</evidence>
<keyword evidence="8" id="KW-0479">Metal-binding</keyword>
<comment type="cofactor">
    <cofactor evidence="2">
        <name>Mg(2+)</name>
        <dbReference type="ChEBI" id="CHEBI:18420"/>
    </cofactor>
</comment>
<keyword evidence="21" id="KW-0732">Signal</keyword>
<dbReference type="GO" id="GO:0004016">
    <property type="term" value="F:adenylate cyclase activity"/>
    <property type="evidence" value="ECO:0007669"/>
    <property type="project" value="UniProtKB-EC"/>
</dbReference>
<dbReference type="GO" id="GO:0005524">
    <property type="term" value="F:ATP binding"/>
    <property type="evidence" value="ECO:0007669"/>
    <property type="project" value="UniProtKB-KW"/>
</dbReference>
<keyword evidence="11" id="KW-0460">Magnesium</keyword>
<dbReference type="Gene3D" id="3.40.50.2300">
    <property type="match status" value="2"/>
</dbReference>
<protein>
    <recommendedName>
        <fullName evidence="6">adenylate cyclase</fullName>
        <ecNumber evidence="6">4.6.1.1</ecNumber>
    </recommendedName>
    <alternativeName>
        <fullName evidence="18">ATP pyrophosphate-lyase</fullName>
    </alternativeName>
    <alternativeName>
        <fullName evidence="19">Adenylyl cyclase</fullName>
    </alternativeName>
</protein>
<evidence type="ECO:0000256" key="21">
    <source>
        <dbReference type="SAM" id="SignalP"/>
    </source>
</evidence>
<keyword evidence="24" id="KW-1185">Reference proteome</keyword>
<dbReference type="SUPFAM" id="SSF53822">
    <property type="entry name" value="Periplasmic binding protein-like I"/>
    <property type="match status" value="1"/>
</dbReference>
<dbReference type="InterPro" id="IPR015232">
    <property type="entry name" value="DUF1935"/>
</dbReference>
<dbReference type="SUPFAM" id="SSF101601">
    <property type="entry name" value="Smp-1-like"/>
    <property type="match status" value="1"/>
</dbReference>
<dbReference type="CDD" id="cd07556">
    <property type="entry name" value="Nucleotidyl_cyc_III"/>
    <property type="match status" value="1"/>
</dbReference>
<dbReference type="Gene3D" id="3.30.70.1230">
    <property type="entry name" value="Nucleotide cyclase"/>
    <property type="match status" value="1"/>
</dbReference>
<feature type="domain" description="Guanylate cyclase" evidence="22">
    <location>
        <begin position="874"/>
        <end position="1018"/>
    </location>
</feature>
<evidence type="ECO:0000256" key="13">
    <source>
        <dbReference type="ARBA" id="ARBA00022998"/>
    </source>
</evidence>
<comment type="function">
    <text evidence="3">Could act as a receptor for an unknown ligand.</text>
</comment>
<feature type="chain" id="PRO_5032840953" description="adenylate cyclase" evidence="21">
    <location>
        <begin position="39"/>
        <end position="1405"/>
    </location>
</feature>
<feature type="region of interest" description="Disordered" evidence="20">
    <location>
        <begin position="1195"/>
        <end position="1222"/>
    </location>
</feature>
<dbReference type="SMART" id="SM00044">
    <property type="entry name" value="CYCc"/>
    <property type="match status" value="1"/>
</dbReference>
<dbReference type="RefSeq" id="XP_067174096.1">
    <property type="nucleotide sequence ID" value="XM_067317991.1"/>
</dbReference>
<proteinExistence type="inferred from homology"/>
<sequence length="1405" mass="151007">MWQPPQSMRRSISDSARPPAMLLSLLLLVLSWAVSVHGNRQCCSFGIGCVLLQTTGGSSAALKAADATAQKTSMTCTQESLTQPSVWAPTDGTGSELNVYMSMLSDTLLSDVVAASSSSSCTLVTSISEGVLDTRSMSKHVYFTNPDPATEMLGLLSHVMASGAPSKIGFVYASTATGGTSAGAAVYKEFRRRILELGYAGTVTLYDASQTYSAAKFEKFVSSFSAGASAIFFFPPAGSDTNAMFAQLIASLSKSKILMPSWLIRTATTQYLAAASPSLPADNVIVSSTNPHPQDPNFGTSMRQFEKDYGSITPALDPNSVEGIEAVAGWVTARATVATLQLNTLWATSTTQKNYFDALFEQRFYTIGGEIVLGGYSKSCNVGGRMVLLYSLAQMNSEASGAYYGLRSMPQANLMLKPWECHAADVALSIGKMVLAGYVSYHGLGESFTYITTQMQNTVPRAMHSAAFTSVTMGPLEVETSASWGAALDSALAIAVYGATPAGTESAQVSQVLVDPIFMRPTLYQNLSNVVYLTATNEQQLGAMSGWVVQSAAAMDVHVVLRIPSDAATEMQDTLKRITAHAGVTIASVKRLDADVALLSSDLAASGLVVLIGVIPGDIATLKKHLEDNSEARVLLLFDELTQFYGAVRAQFTSQATSFGERLLFITNLPPWAPKASQASQLSASFIDLMLGPDFYAPASMRGYLAVRVLSSLTDNLKVPTSGGLLDALYMQPTLQVDDLTLGPFQRTGCAYSVEDKQVKCTGVVNGGASEIHLWSYSGMITKDGEPIAGPYLVDLFGHLQTATGEESSSDTTMETAPEEGNERRMQNIIIVVAAFCFSAAAVAVAVAVIVCVYCSGDSRDNSNAPKDERQPLTLIFTDIESSTALWSTAPQAMAFAVALHHKLARQLIIKYKCYEVKTIGDSFMIACKEPFVAMQLARDLELALYQADWGSAAIDEAYALLGKPRSDTALDDCKTSPWNGLRVRAGIHRGLAEVRFDEVTKGYDYYGNTVNIAARTESISCGGQVICTSSVVEALTEEEQKSIQLLALGAHQLRGVAEPIEMYEMCTVPGRVFPSKASGVSANPLAPIAAGTGTGSVPSSGEDRPMCLEKEEVSTTEPECLKPVVEVLDVYFSAYTSEQKIKCLLKACKFLSLSNPPRCRFTSKEAYAQSLMIMVATRTSAVIDFRHRMQERSMIASAPATESKDEAREMKRKRDAAVESPAAVKMRRRCSISNSVSGEKPDDQESSENAMVLVIGKSDLLALQSSSGLCCDEKSAGEDRAMTALFLNGAPSVSGDEVSPCFQEGNGLLFRVIDKKAKQWAFYNDTTNIDMHVHFSVGRNSAVEWGPSLAGRVTQEACTGWYEGELLVPPLGTQVLLTGDVSGYRMRYSTTLFSEREQRQLEFP</sequence>
<comment type="caution">
    <text evidence="23">The sequence shown here is derived from an EMBL/GenBank/DDBJ whole genome shotgun (WGS) entry which is preliminary data.</text>
</comment>
<evidence type="ECO:0000256" key="10">
    <source>
        <dbReference type="ARBA" id="ARBA00022840"/>
    </source>
</evidence>
<evidence type="ECO:0000256" key="15">
    <source>
        <dbReference type="ARBA" id="ARBA00023170"/>
    </source>
</evidence>
<dbReference type="InterPro" id="IPR057398">
    <property type="entry name" value="GRESAG4.1/3_peripasmic_2"/>
</dbReference>
<dbReference type="GO" id="GO:0006171">
    <property type="term" value="P:cAMP biosynthetic process"/>
    <property type="evidence" value="ECO:0007669"/>
    <property type="project" value="UniProtKB-KW"/>
</dbReference>
<evidence type="ECO:0000256" key="17">
    <source>
        <dbReference type="ARBA" id="ARBA00023239"/>
    </source>
</evidence>